<dbReference type="PANTHER" id="PTHR30537">
    <property type="entry name" value="HTH-TYPE TRANSCRIPTIONAL REGULATOR"/>
    <property type="match status" value="1"/>
</dbReference>
<dbReference type="Gene3D" id="1.10.10.10">
    <property type="entry name" value="Winged helix-like DNA-binding domain superfamily/Winged helix DNA-binding domain"/>
    <property type="match status" value="1"/>
</dbReference>
<dbReference type="EMBL" id="CYUE01000020">
    <property type="protein sequence ID" value="CUK26331.1"/>
    <property type="molecule type" value="Genomic_DNA"/>
</dbReference>
<dbReference type="SUPFAM" id="SSF46785">
    <property type="entry name" value="Winged helix' DNA-binding domain"/>
    <property type="match status" value="1"/>
</dbReference>
<keyword evidence="7" id="KW-1185">Reference proteome</keyword>
<dbReference type="AlphaFoldDB" id="A0A0P1IS69"/>
<dbReference type="Gene3D" id="3.40.190.290">
    <property type="match status" value="1"/>
</dbReference>
<keyword evidence="2" id="KW-0805">Transcription regulation</keyword>
<keyword evidence="4" id="KW-0804">Transcription</keyword>
<dbReference type="InterPro" id="IPR036388">
    <property type="entry name" value="WH-like_DNA-bd_sf"/>
</dbReference>
<dbReference type="FunFam" id="1.10.10.10:FF:000001">
    <property type="entry name" value="LysR family transcriptional regulator"/>
    <property type="match status" value="1"/>
</dbReference>
<dbReference type="InterPro" id="IPR000847">
    <property type="entry name" value="LysR_HTH_N"/>
</dbReference>
<dbReference type="InterPro" id="IPR036390">
    <property type="entry name" value="WH_DNA-bd_sf"/>
</dbReference>
<dbReference type="RefSeq" id="WP_058315231.1">
    <property type="nucleotide sequence ID" value="NZ_CYTO01000009.1"/>
</dbReference>
<comment type="similarity">
    <text evidence="1">Belongs to the LysR transcriptional regulatory family.</text>
</comment>
<accession>A0A0P1IS69</accession>
<dbReference type="GO" id="GO:0003677">
    <property type="term" value="F:DNA binding"/>
    <property type="evidence" value="ECO:0007669"/>
    <property type="project" value="UniProtKB-KW"/>
</dbReference>
<protein>
    <submittedName>
        <fullName evidence="6">D-malate degradation protein R</fullName>
    </submittedName>
</protein>
<dbReference type="PANTHER" id="PTHR30537:SF5">
    <property type="entry name" value="HTH-TYPE TRANSCRIPTIONAL ACTIVATOR TTDR-RELATED"/>
    <property type="match status" value="1"/>
</dbReference>
<dbReference type="Pfam" id="PF03466">
    <property type="entry name" value="LysR_substrate"/>
    <property type="match status" value="1"/>
</dbReference>
<proteinExistence type="inferred from homology"/>
<dbReference type="SUPFAM" id="SSF53850">
    <property type="entry name" value="Periplasmic binding protein-like II"/>
    <property type="match status" value="1"/>
</dbReference>
<sequence length="302" mass="32735">METSDLKTALLVQSHGSIAGAARAMDVNPSSISRSLAALESRLGIRLFHRTTRSLALTDEGARYLHRVAPLLDELDAAQDEIAAGVRTPAGQLRMTASVAFSEKVLVPALARFRDLYPGISVDLLSDDRNVDLAEHGIDLAIRLSPSPKGDLISTKLMATRYRVVASADYLGAAGTIAHPRDLMGHNCLRFALPGVPNQWRFKDGEGAETVVPVDGLLRISNALVLRNAALSGMGVAMLADWLVGEDIEAGRLVDVLPDHLCTATEFETAAWLLYPNRKYLPQKVRVMIDHLKVSVSSPERN</sequence>
<keyword evidence="3" id="KW-0238">DNA-binding</keyword>
<evidence type="ECO:0000256" key="4">
    <source>
        <dbReference type="ARBA" id="ARBA00023163"/>
    </source>
</evidence>
<reference evidence="7" key="1">
    <citation type="submission" date="2015-09" db="EMBL/GenBank/DDBJ databases">
        <authorList>
            <person name="Rodrigo-Torres Lidia"/>
            <person name="Arahal R.David."/>
        </authorList>
    </citation>
    <scope>NUCLEOTIDE SEQUENCE [LARGE SCALE GENOMIC DNA]</scope>
    <source>
        <strain evidence="7">CECT 5114</strain>
    </source>
</reference>
<dbReference type="OrthoDB" id="9813056at2"/>
<dbReference type="PROSITE" id="PS50931">
    <property type="entry name" value="HTH_LYSR"/>
    <property type="match status" value="1"/>
</dbReference>
<evidence type="ECO:0000256" key="2">
    <source>
        <dbReference type="ARBA" id="ARBA00023015"/>
    </source>
</evidence>
<dbReference type="STRING" id="1715691.TA5113_00968"/>
<dbReference type="CDD" id="cd08422">
    <property type="entry name" value="PBP2_CrgA_like"/>
    <property type="match status" value="1"/>
</dbReference>
<evidence type="ECO:0000313" key="6">
    <source>
        <dbReference type="EMBL" id="CUK26331.1"/>
    </source>
</evidence>
<dbReference type="InterPro" id="IPR005119">
    <property type="entry name" value="LysR_subst-bd"/>
</dbReference>
<evidence type="ECO:0000313" key="7">
    <source>
        <dbReference type="Proteomes" id="UP000051184"/>
    </source>
</evidence>
<evidence type="ECO:0000256" key="1">
    <source>
        <dbReference type="ARBA" id="ARBA00009437"/>
    </source>
</evidence>
<gene>
    <name evidence="6" type="primary">dmlR_7</name>
    <name evidence="6" type="ORF">TA5114_02140</name>
</gene>
<name>A0A0P1IS69_9RHOB</name>
<dbReference type="InterPro" id="IPR058163">
    <property type="entry name" value="LysR-type_TF_proteobact-type"/>
</dbReference>
<organism evidence="6 7">
    <name type="scientific">Cognatishimia activa</name>
    <dbReference type="NCBI Taxonomy" id="1715691"/>
    <lineage>
        <taxon>Bacteria</taxon>
        <taxon>Pseudomonadati</taxon>
        <taxon>Pseudomonadota</taxon>
        <taxon>Alphaproteobacteria</taxon>
        <taxon>Rhodobacterales</taxon>
        <taxon>Paracoccaceae</taxon>
        <taxon>Cognatishimia</taxon>
    </lineage>
</organism>
<dbReference type="GO" id="GO:0003700">
    <property type="term" value="F:DNA-binding transcription factor activity"/>
    <property type="evidence" value="ECO:0007669"/>
    <property type="project" value="InterPro"/>
</dbReference>
<feature type="domain" description="HTH lysR-type" evidence="5">
    <location>
        <begin position="1"/>
        <end position="58"/>
    </location>
</feature>
<evidence type="ECO:0000256" key="3">
    <source>
        <dbReference type="ARBA" id="ARBA00023125"/>
    </source>
</evidence>
<dbReference type="Pfam" id="PF00126">
    <property type="entry name" value="HTH_1"/>
    <property type="match status" value="1"/>
</dbReference>
<evidence type="ECO:0000259" key="5">
    <source>
        <dbReference type="PROSITE" id="PS50931"/>
    </source>
</evidence>
<dbReference type="Proteomes" id="UP000051184">
    <property type="component" value="Unassembled WGS sequence"/>
</dbReference>